<keyword evidence="2" id="KW-1185">Reference proteome</keyword>
<name>A0AAV2GPN8_9ROSI</name>
<dbReference type="Proteomes" id="UP001497516">
    <property type="component" value="Chromosome 9"/>
</dbReference>
<protein>
    <submittedName>
        <fullName evidence="1">Uncharacterized protein</fullName>
    </submittedName>
</protein>
<sequence>MPWRSAYCLDTIFSTIRDASCVSPPCPRTESPRCRFSPACHKRIVAATVTSHRALLAELAGMHMQL</sequence>
<accession>A0AAV2GPN8</accession>
<gene>
    <name evidence="1" type="ORF">LTRI10_LOCUS51580</name>
</gene>
<dbReference type="EMBL" id="OZ034822">
    <property type="protein sequence ID" value="CAL1412272.1"/>
    <property type="molecule type" value="Genomic_DNA"/>
</dbReference>
<reference evidence="1 2" key="1">
    <citation type="submission" date="2024-04" db="EMBL/GenBank/DDBJ databases">
        <authorList>
            <person name="Fracassetti M."/>
        </authorList>
    </citation>
    <scope>NUCLEOTIDE SEQUENCE [LARGE SCALE GENOMIC DNA]</scope>
</reference>
<organism evidence="1 2">
    <name type="scientific">Linum trigynum</name>
    <dbReference type="NCBI Taxonomy" id="586398"/>
    <lineage>
        <taxon>Eukaryota</taxon>
        <taxon>Viridiplantae</taxon>
        <taxon>Streptophyta</taxon>
        <taxon>Embryophyta</taxon>
        <taxon>Tracheophyta</taxon>
        <taxon>Spermatophyta</taxon>
        <taxon>Magnoliopsida</taxon>
        <taxon>eudicotyledons</taxon>
        <taxon>Gunneridae</taxon>
        <taxon>Pentapetalae</taxon>
        <taxon>rosids</taxon>
        <taxon>fabids</taxon>
        <taxon>Malpighiales</taxon>
        <taxon>Linaceae</taxon>
        <taxon>Linum</taxon>
    </lineage>
</organism>
<dbReference type="AlphaFoldDB" id="A0AAV2GPN8"/>
<evidence type="ECO:0000313" key="1">
    <source>
        <dbReference type="EMBL" id="CAL1412272.1"/>
    </source>
</evidence>
<proteinExistence type="predicted"/>
<evidence type="ECO:0000313" key="2">
    <source>
        <dbReference type="Proteomes" id="UP001497516"/>
    </source>
</evidence>